<dbReference type="PANTHER" id="PTHR11675:SF43">
    <property type="entry name" value="POLYPEPTIDE N-ACETYLGALACTOSAMINYLTRANSFERASE 1"/>
    <property type="match status" value="1"/>
</dbReference>
<gene>
    <name evidence="14" type="primary">LOC106457797</name>
</gene>
<keyword evidence="7 10" id="KW-0333">Golgi apparatus</keyword>
<organism evidence="13 14">
    <name type="scientific">Limulus polyphemus</name>
    <name type="common">Atlantic horseshoe crab</name>
    <dbReference type="NCBI Taxonomy" id="6850"/>
    <lineage>
        <taxon>Eukaryota</taxon>
        <taxon>Metazoa</taxon>
        <taxon>Ecdysozoa</taxon>
        <taxon>Arthropoda</taxon>
        <taxon>Chelicerata</taxon>
        <taxon>Merostomata</taxon>
        <taxon>Xiphosura</taxon>
        <taxon>Limulidae</taxon>
        <taxon>Limulus</taxon>
    </lineage>
</organism>
<dbReference type="EC" id="2.4.1.-" evidence="10"/>
<dbReference type="SUPFAM" id="SSF50370">
    <property type="entry name" value="Ricin B-like lectins"/>
    <property type="match status" value="1"/>
</dbReference>
<dbReference type="InterPro" id="IPR035992">
    <property type="entry name" value="Ricin_B-like_lectins"/>
</dbReference>
<keyword evidence="5" id="KW-0735">Signal-anchor</keyword>
<comment type="pathway">
    <text evidence="10">Protein modification; protein glycosylation.</text>
</comment>
<evidence type="ECO:0000256" key="5">
    <source>
        <dbReference type="ARBA" id="ARBA00022968"/>
    </source>
</evidence>
<dbReference type="Gene3D" id="3.90.550.10">
    <property type="entry name" value="Spore Coat Polysaccharide Biosynthesis Protein SpsA, Chain A"/>
    <property type="match status" value="1"/>
</dbReference>
<evidence type="ECO:0000313" key="13">
    <source>
        <dbReference type="Proteomes" id="UP000694941"/>
    </source>
</evidence>
<comment type="cofactor">
    <cofactor evidence="10">
        <name>Mn(2+)</name>
        <dbReference type="ChEBI" id="CHEBI:29035"/>
    </cofactor>
</comment>
<evidence type="ECO:0000256" key="8">
    <source>
        <dbReference type="ARBA" id="ARBA00023136"/>
    </source>
</evidence>
<dbReference type="Proteomes" id="UP000694941">
    <property type="component" value="Unplaced"/>
</dbReference>
<keyword evidence="4 10" id="KW-0430">Lectin</keyword>
<keyword evidence="10" id="KW-0328">Glycosyltransferase</keyword>
<feature type="region of interest" description="Disordered" evidence="11">
    <location>
        <begin position="51"/>
        <end position="80"/>
    </location>
</feature>
<name>A0ABM1B182_LIMPO</name>
<evidence type="ECO:0000259" key="12">
    <source>
        <dbReference type="SMART" id="SM00458"/>
    </source>
</evidence>
<reference evidence="14" key="1">
    <citation type="submission" date="2025-08" db="UniProtKB">
        <authorList>
            <consortium name="RefSeq"/>
        </authorList>
    </citation>
    <scope>IDENTIFICATION</scope>
    <source>
        <tissue evidence="14">Muscle</tissue>
    </source>
</reference>
<dbReference type="GeneID" id="106457797"/>
<keyword evidence="10" id="KW-0464">Manganese</keyword>
<dbReference type="InterPro" id="IPR045885">
    <property type="entry name" value="GalNAc-T"/>
</dbReference>
<evidence type="ECO:0000256" key="2">
    <source>
        <dbReference type="ARBA" id="ARBA00005680"/>
    </source>
</evidence>
<dbReference type="SUPFAM" id="SSF53448">
    <property type="entry name" value="Nucleotide-diphospho-sugar transferases"/>
    <property type="match status" value="1"/>
</dbReference>
<proteinExistence type="inferred from homology"/>
<keyword evidence="9 10" id="KW-1015">Disulfide bond</keyword>
<dbReference type="Gene3D" id="2.80.10.50">
    <property type="match status" value="1"/>
</dbReference>
<evidence type="ECO:0000256" key="6">
    <source>
        <dbReference type="ARBA" id="ARBA00022989"/>
    </source>
</evidence>
<evidence type="ECO:0000313" key="14">
    <source>
        <dbReference type="RefSeq" id="XP_013772699.1"/>
    </source>
</evidence>
<keyword evidence="3 10" id="KW-0812">Transmembrane</keyword>
<evidence type="ECO:0000256" key="4">
    <source>
        <dbReference type="ARBA" id="ARBA00022734"/>
    </source>
</evidence>
<feature type="domain" description="Ricin B lectin" evidence="12">
    <location>
        <begin position="559"/>
        <end position="689"/>
    </location>
</feature>
<dbReference type="RefSeq" id="XP_013772699.1">
    <property type="nucleotide sequence ID" value="XM_013917245.2"/>
</dbReference>
<dbReference type="SMART" id="SM00458">
    <property type="entry name" value="RICIN"/>
    <property type="match status" value="1"/>
</dbReference>
<dbReference type="Pfam" id="PF00652">
    <property type="entry name" value="Ricin_B_lectin"/>
    <property type="match status" value="1"/>
</dbReference>
<evidence type="ECO:0000256" key="7">
    <source>
        <dbReference type="ARBA" id="ARBA00023034"/>
    </source>
</evidence>
<comment type="similarity">
    <text evidence="2 10">Belongs to the glycosyltransferase 2 family. GalNAc-T subfamily.</text>
</comment>
<dbReference type="Pfam" id="PF00535">
    <property type="entry name" value="Glycos_transf_2"/>
    <property type="match status" value="1"/>
</dbReference>
<feature type="transmembrane region" description="Helical" evidence="10">
    <location>
        <begin position="12"/>
        <end position="31"/>
    </location>
</feature>
<dbReference type="CDD" id="cd02510">
    <property type="entry name" value="pp-GalNAc-T"/>
    <property type="match status" value="1"/>
</dbReference>
<accession>A0ABM1B182</accession>
<dbReference type="InterPro" id="IPR001173">
    <property type="entry name" value="Glyco_trans_2-like"/>
</dbReference>
<protein>
    <recommendedName>
        <fullName evidence="10">Polypeptide N-acetylgalactosaminyltransferase</fullName>
        <ecNumber evidence="10">2.4.1.-</ecNumber>
    </recommendedName>
    <alternativeName>
        <fullName evidence="10">Protein-UDP acetylgalactosaminyltransferase</fullName>
    </alternativeName>
</protein>
<evidence type="ECO:0000256" key="9">
    <source>
        <dbReference type="ARBA" id="ARBA00023157"/>
    </source>
</evidence>
<evidence type="ECO:0000256" key="10">
    <source>
        <dbReference type="RuleBase" id="RU361242"/>
    </source>
</evidence>
<evidence type="ECO:0000256" key="1">
    <source>
        <dbReference type="ARBA" id="ARBA00004323"/>
    </source>
</evidence>
<dbReference type="InterPro" id="IPR029044">
    <property type="entry name" value="Nucleotide-diphossugar_trans"/>
</dbReference>
<comment type="subcellular location">
    <subcellularLocation>
        <location evidence="1 10">Golgi apparatus membrane</location>
        <topology evidence="1 10">Single-pass type II membrane protein</topology>
    </subcellularLocation>
</comment>
<dbReference type="PANTHER" id="PTHR11675">
    <property type="entry name" value="N-ACETYLGALACTOSAMINYLTRANSFERASE"/>
    <property type="match status" value="1"/>
</dbReference>
<keyword evidence="10" id="KW-0808">Transferase</keyword>
<dbReference type="PROSITE" id="PS50231">
    <property type="entry name" value="RICIN_B_LECTIN"/>
    <property type="match status" value="1"/>
</dbReference>
<sequence length="698" mass="80365">MFAWWFNRRRRLTLFKFLLIASATLGVVFWYSQVYKQGSLKPKSEANTFSISENTNENKKNSGKVEKINPFQPGSLQKPSLERHDDYHQIQGPALELDRKRSDKKKMDDYKEVLPPPLPADIMRRDSKYSDHNGEIRGGLDVKTLDKHIKGRNIYKKGFDVGNNKSEGKLQNVALDYGIIKITPALGEGEKPVILNQKEQALADELFRSAGFNVYISDRISLNRSVPDARHPLCKNIHYDKDLPTASIVIIFIDEAWSALLRTIHSVLNRTPSHLLHEIILVDDASTREHLKEKLENYIKKNLSANRIKLLRMSERRGVIRARLAGAKIATGDVLVFLDSHCEANIMWLEPLLQRIKEDRKVVLCPIMDVIDDKTLHYLGNNKEDFHIGGFTWNGHFTSIEIPEWEEQRRKSVVAPAKTPTMADGLFAVDRNYFWEIGSYDEEMNIGGGENLEMSFRVWMCGGSLEIIPCSHVGHISRRFDPYSFPGKNDAYTINIMRTVEVWMDDYKRYFYMHRPNLRYVNYGDISKRLELQHKLQCKDFGWYLENVYPQKFIVDQNVFAFGTVRNPISNLCLDTKNQKEGKAEALGLYYCKSQKGVTMNQVFALSSNDELRQEENCAEVSHDTSHQKIIMMVKCHGRRQGQEWHHTKGGSIIHGATGKCLSIMGSKVTTYVYLAECGGTHSQIWWFDNYMDINPQL</sequence>
<keyword evidence="6 10" id="KW-1133">Transmembrane helix</keyword>
<evidence type="ECO:0000256" key="11">
    <source>
        <dbReference type="SAM" id="MobiDB-lite"/>
    </source>
</evidence>
<evidence type="ECO:0000256" key="3">
    <source>
        <dbReference type="ARBA" id="ARBA00022692"/>
    </source>
</evidence>
<keyword evidence="13" id="KW-1185">Reference proteome</keyword>
<dbReference type="CDD" id="cd23459">
    <property type="entry name" value="beta-trefoil_Ricin_Pgant1-like"/>
    <property type="match status" value="1"/>
</dbReference>
<dbReference type="InterPro" id="IPR000772">
    <property type="entry name" value="Ricin_B_lectin"/>
</dbReference>
<keyword evidence="8 10" id="KW-0472">Membrane</keyword>
<feature type="compositionally biased region" description="Basic and acidic residues" evidence="11">
    <location>
        <begin position="56"/>
        <end position="67"/>
    </location>
</feature>